<dbReference type="EMBL" id="JABANO010026958">
    <property type="protein sequence ID" value="KAF4717648.1"/>
    <property type="molecule type" value="Genomic_DNA"/>
</dbReference>
<evidence type="ECO:0000256" key="1">
    <source>
        <dbReference type="SAM" id="MobiDB-lite"/>
    </source>
</evidence>
<evidence type="ECO:0000313" key="3">
    <source>
        <dbReference type="Proteomes" id="UP000553632"/>
    </source>
</evidence>
<reference evidence="2 3" key="1">
    <citation type="submission" date="2020-04" db="EMBL/GenBank/DDBJ databases">
        <title>Perkinsus olseni comparative genomics.</title>
        <authorList>
            <person name="Bogema D.R."/>
        </authorList>
    </citation>
    <scope>NUCLEOTIDE SEQUENCE [LARGE SCALE GENOMIC DNA]</scope>
    <source>
        <strain evidence="2 3">ATCC PRA-207</strain>
    </source>
</reference>
<protein>
    <recommendedName>
        <fullName evidence="4">Calcium-activated potassium channel subunit alpha-1</fullName>
    </recommendedName>
</protein>
<sequence>FYNPSLAQLVQQMISSRILMVILPTAWAGRSYLDLFQHLILDRNLLAIGLFRTTEAASVGISHGPTTRHPWLRPQQTSSEVFDVRFVLLVPELPLPGRRRGPTHLAAKSPSTGGNLEKTIL</sequence>
<evidence type="ECO:0008006" key="4">
    <source>
        <dbReference type="Google" id="ProtNLM"/>
    </source>
</evidence>
<comment type="caution">
    <text evidence="2">The sequence shown here is derived from an EMBL/GenBank/DDBJ whole genome shotgun (WGS) entry which is preliminary data.</text>
</comment>
<keyword evidence="3" id="KW-1185">Reference proteome</keyword>
<feature type="region of interest" description="Disordered" evidence="1">
    <location>
        <begin position="100"/>
        <end position="121"/>
    </location>
</feature>
<dbReference type="AlphaFoldDB" id="A0A7J6RAB4"/>
<evidence type="ECO:0000313" key="2">
    <source>
        <dbReference type="EMBL" id="KAF4717648.1"/>
    </source>
</evidence>
<name>A0A7J6RAB4_PEROL</name>
<feature type="non-terminal residue" evidence="2">
    <location>
        <position position="1"/>
    </location>
</feature>
<gene>
    <name evidence="2" type="ORF">FOZ63_011741</name>
</gene>
<accession>A0A7J6RAB4</accession>
<proteinExistence type="predicted"/>
<dbReference type="Proteomes" id="UP000553632">
    <property type="component" value="Unassembled WGS sequence"/>
</dbReference>
<organism evidence="2 3">
    <name type="scientific">Perkinsus olseni</name>
    <name type="common">Perkinsus atlanticus</name>
    <dbReference type="NCBI Taxonomy" id="32597"/>
    <lineage>
        <taxon>Eukaryota</taxon>
        <taxon>Sar</taxon>
        <taxon>Alveolata</taxon>
        <taxon>Perkinsozoa</taxon>
        <taxon>Perkinsea</taxon>
        <taxon>Perkinsida</taxon>
        <taxon>Perkinsidae</taxon>
        <taxon>Perkinsus</taxon>
    </lineage>
</organism>